<sequence>MIAEDEQASNDADQGVSDNDEDDNSNDSGYDIFFGRARDLQDRQEAQGILQEARGKFNDFLSEGEKAARRGQKHGKGKTKLVRYKFWLGEDAKKRNYTAFTKAAKKTKEDYDEEQRKLRSNPFTSRGGARKLDRLTPKKLEALRAVLQNYATDEHDQSSTPDDAVEVRLRRELCDAITEVAEAADDTQQEGLEDFRTICWQPLPVSERDDPHFIIRFEFNDRRQDTLVQVFDDSGQFRYVKTSSQAHNGSGQHVDVKAASLTPESSQADGPVELVKQSEAKPTRLLVDDDQNPWVKYAYGECAVATMLSIDSIETPVKPTLGARGPKNMVFQYYEKREADTKENISELINLVRPGNKRKNR</sequence>
<comment type="caution">
    <text evidence="2">The sequence shown here is derived from an EMBL/GenBank/DDBJ whole genome shotgun (WGS) entry which is preliminary data.</text>
</comment>
<feature type="region of interest" description="Disordered" evidence="1">
    <location>
        <begin position="110"/>
        <end position="130"/>
    </location>
</feature>
<organism evidence="2 3">
    <name type="scientific">Trichoderma parareesei</name>
    <name type="common">Filamentous fungus</name>
    <dbReference type="NCBI Taxonomy" id="858221"/>
    <lineage>
        <taxon>Eukaryota</taxon>
        <taxon>Fungi</taxon>
        <taxon>Dikarya</taxon>
        <taxon>Ascomycota</taxon>
        <taxon>Pezizomycotina</taxon>
        <taxon>Sordariomycetes</taxon>
        <taxon>Hypocreomycetidae</taxon>
        <taxon>Hypocreales</taxon>
        <taxon>Hypocreaceae</taxon>
        <taxon>Trichoderma</taxon>
    </lineage>
</organism>
<accession>A0A2H2Z030</accession>
<name>A0A2H2Z030_TRIPA</name>
<dbReference type="Proteomes" id="UP000219286">
    <property type="component" value="Unassembled WGS sequence"/>
</dbReference>
<feature type="region of interest" description="Disordered" evidence="1">
    <location>
        <begin position="1"/>
        <end position="37"/>
    </location>
</feature>
<dbReference type="EMBL" id="LFMI01000194">
    <property type="protein sequence ID" value="OTA01339.1"/>
    <property type="molecule type" value="Genomic_DNA"/>
</dbReference>
<evidence type="ECO:0000313" key="2">
    <source>
        <dbReference type="EMBL" id="OTA01339.1"/>
    </source>
</evidence>
<reference evidence="2 3" key="1">
    <citation type="journal article" date="2015" name="Genome Announc.">
        <title>Genome sequence and annotation of Trichoderma parareesei, the ancestor of the cellulase producer Trichoderma reesei.</title>
        <authorList>
            <person name="Yang D."/>
            <person name="Pomraning K."/>
            <person name="Kopchinskiy A."/>
            <person name="Karimi Aghcheh R."/>
            <person name="Atanasova L."/>
            <person name="Chenthamara K."/>
            <person name="Baker S.E."/>
            <person name="Zhang R."/>
            <person name="Shen Q."/>
            <person name="Freitag M."/>
            <person name="Kubicek C.P."/>
            <person name="Druzhinina I.S."/>
        </authorList>
    </citation>
    <scope>NUCLEOTIDE SEQUENCE [LARGE SCALE GENOMIC DNA]</scope>
    <source>
        <strain evidence="2 3">CBS 125925</strain>
    </source>
</reference>
<evidence type="ECO:0000256" key="1">
    <source>
        <dbReference type="SAM" id="MobiDB-lite"/>
    </source>
</evidence>
<protein>
    <submittedName>
        <fullName evidence="2">Uncharacterized protein</fullName>
    </submittedName>
</protein>
<proteinExistence type="predicted"/>
<dbReference type="AlphaFoldDB" id="A0A2H2Z030"/>
<gene>
    <name evidence="2" type="ORF">A9Z42_0016610</name>
</gene>
<keyword evidence="3" id="KW-1185">Reference proteome</keyword>
<evidence type="ECO:0000313" key="3">
    <source>
        <dbReference type="Proteomes" id="UP000219286"/>
    </source>
</evidence>